<evidence type="ECO:0000256" key="4">
    <source>
        <dbReference type="ARBA" id="ARBA00022989"/>
    </source>
</evidence>
<feature type="transmembrane region" description="Helical" evidence="7">
    <location>
        <begin position="308"/>
        <end position="333"/>
    </location>
</feature>
<comment type="similarity">
    <text evidence="2">Belongs to the amino acid-polyamine-organocation (APC) superfamily.</text>
</comment>
<feature type="region of interest" description="Disordered" evidence="6">
    <location>
        <begin position="1"/>
        <end position="21"/>
    </location>
</feature>
<dbReference type="Gene3D" id="1.20.1740.10">
    <property type="entry name" value="Amino acid/polyamine transporter I"/>
    <property type="match status" value="1"/>
</dbReference>
<evidence type="ECO:0000256" key="7">
    <source>
        <dbReference type="SAM" id="Phobius"/>
    </source>
</evidence>
<comment type="caution">
    <text evidence="9">The sequence shown here is derived from an EMBL/GenBank/DDBJ whole genome shotgun (WGS) entry which is preliminary data.</text>
</comment>
<gene>
    <name evidence="9" type="ORF">CG716_26200</name>
</gene>
<feature type="transmembrane region" description="Helical" evidence="7">
    <location>
        <begin position="427"/>
        <end position="454"/>
    </location>
</feature>
<dbReference type="PANTHER" id="PTHR42770">
    <property type="entry name" value="AMINO ACID TRANSPORTER-RELATED"/>
    <property type="match status" value="1"/>
</dbReference>
<evidence type="ECO:0000259" key="8">
    <source>
        <dbReference type="Pfam" id="PF00324"/>
    </source>
</evidence>
<feature type="transmembrane region" description="Helical" evidence="7">
    <location>
        <begin position="361"/>
        <end position="381"/>
    </location>
</feature>
<feature type="transmembrane region" description="Helical" evidence="7">
    <location>
        <begin position="36"/>
        <end position="61"/>
    </location>
</feature>
<sequence>MMAFEEIRRDGPDASTAGSGDGTSALKAGQLGFAEVLFQALASAAPGLSVTLAVIVGASFAGASLSLSLVFALVGLLLVATCIGQMAARFPSAGGFYTFVANGLHPAVGTMVAWLYLSVWIVFPSTLFLPFGSFIASTLHDDFGWPEKPVWIVAALLCMALIYWLVGNGAKLSTNASIVLGVIEFAILGALAITLIVKAGSNNTLSVFTPHYATVEGFVGLSGIVGGMIYAIYGFVGFENVVPLAEEAREPRRSVLRASLLSPLILGLFIIFCTYAATVYFGPARFSDFTAYNDGAPWFGITKEVWHMGWYVLLFAILNSAIASANGATNAGIRHLFAMGRIKLLPSAFARTSPATGTPIFALRTVLLISVVLTLGTGLLLDGGPLQAFGFLGTIETCVAILLYALVALACLVYFLRNRSQGFNPLLHVVVPVLALVVMIPALMAAIGVGSAIFPFIAPLPAPLNIAGYIAFAWLIAGIVYAAWIWRVYPDRARMTEVVFVDGRDDAESAAKS</sequence>
<dbReference type="OrthoDB" id="4568421at2"/>
<evidence type="ECO:0000256" key="1">
    <source>
        <dbReference type="ARBA" id="ARBA00004141"/>
    </source>
</evidence>
<name>A0A255D9A5_9MYCO</name>
<evidence type="ECO:0000256" key="5">
    <source>
        <dbReference type="ARBA" id="ARBA00023136"/>
    </source>
</evidence>
<feature type="transmembrane region" description="Helical" evidence="7">
    <location>
        <begin position="178"/>
        <end position="197"/>
    </location>
</feature>
<feature type="transmembrane region" description="Helical" evidence="7">
    <location>
        <begin position="217"/>
        <end position="238"/>
    </location>
</feature>
<feature type="domain" description="Amino acid permease/ SLC12A" evidence="8">
    <location>
        <begin position="36"/>
        <end position="490"/>
    </location>
</feature>
<dbReference type="InterPro" id="IPR004841">
    <property type="entry name" value="AA-permease/SLC12A_dom"/>
</dbReference>
<comment type="subcellular location">
    <subcellularLocation>
        <location evidence="1">Membrane</location>
        <topology evidence="1">Multi-pass membrane protein</topology>
    </subcellularLocation>
</comment>
<evidence type="ECO:0000313" key="10">
    <source>
        <dbReference type="Proteomes" id="UP000216063"/>
    </source>
</evidence>
<dbReference type="Pfam" id="PF00324">
    <property type="entry name" value="AA_permease"/>
    <property type="match status" value="1"/>
</dbReference>
<evidence type="ECO:0000256" key="3">
    <source>
        <dbReference type="ARBA" id="ARBA00022692"/>
    </source>
</evidence>
<accession>A0A255D9A5</accession>
<feature type="compositionally biased region" description="Basic and acidic residues" evidence="6">
    <location>
        <begin position="1"/>
        <end position="12"/>
    </location>
</feature>
<dbReference type="PANTHER" id="PTHR42770:SF11">
    <property type="entry name" value="INNER MEMBRANE TRANSPORT PROTEIN YBAT"/>
    <property type="match status" value="1"/>
</dbReference>
<evidence type="ECO:0000256" key="2">
    <source>
        <dbReference type="ARBA" id="ARBA00009523"/>
    </source>
</evidence>
<feature type="transmembrane region" description="Helical" evidence="7">
    <location>
        <begin position="466"/>
        <end position="486"/>
    </location>
</feature>
<evidence type="ECO:0000256" key="6">
    <source>
        <dbReference type="SAM" id="MobiDB-lite"/>
    </source>
</evidence>
<dbReference type="PIRSF" id="PIRSF006060">
    <property type="entry name" value="AA_transporter"/>
    <property type="match status" value="1"/>
</dbReference>
<keyword evidence="3 7" id="KW-0812">Transmembrane</keyword>
<protein>
    <recommendedName>
        <fullName evidence="8">Amino acid permease/ SLC12A domain-containing protein</fullName>
    </recommendedName>
</protein>
<dbReference type="GO" id="GO:0055085">
    <property type="term" value="P:transmembrane transport"/>
    <property type="evidence" value="ECO:0007669"/>
    <property type="project" value="InterPro"/>
</dbReference>
<feature type="transmembrane region" description="Helical" evidence="7">
    <location>
        <begin position="387"/>
        <end position="415"/>
    </location>
</feature>
<proteinExistence type="inferred from homology"/>
<feature type="transmembrane region" description="Helical" evidence="7">
    <location>
        <begin position="108"/>
        <end position="129"/>
    </location>
</feature>
<keyword evidence="4 7" id="KW-1133">Transmembrane helix</keyword>
<dbReference type="InterPro" id="IPR050367">
    <property type="entry name" value="APC_superfamily"/>
</dbReference>
<keyword evidence="10" id="KW-1185">Reference proteome</keyword>
<keyword evidence="5 7" id="KW-0472">Membrane</keyword>
<dbReference type="EMBL" id="NOZR01000031">
    <property type="protein sequence ID" value="OYN75201.1"/>
    <property type="molecule type" value="Genomic_DNA"/>
</dbReference>
<reference evidence="9 10" key="1">
    <citation type="submission" date="2017-07" db="EMBL/GenBank/DDBJ databases">
        <title>The new phylogeny of genus Mycobacterium.</title>
        <authorList>
            <person name="Tortoli E."/>
            <person name="Trovato A."/>
            <person name="Cirillo D.M."/>
        </authorList>
    </citation>
    <scope>NUCLEOTIDE SEQUENCE [LARGE SCALE GENOMIC DNA]</scope>
    <source>
        <strain evidence="9 10">ATCC 33027</strain>
    </source>
</reference>
<evidence type="ECO:0000313" key="9">
    <source>
        <dbReference type="EMBL" id="OYN75201.1"/>
    </source>
</evidence>
<feature type="transmembrane region" description="Helical" evidence="7">
    <location>
        <begin position="67"/>
        <end position="88"/>
    </location>
</feature>
<organism evidence="9 10">
    <name type="scientific">Mycolicibacterium sphagni</name>
    <dbReference type="NCBI Taxonomy" id="1786"/>
    <lineage>
        <taxon>Bacteria</taxon>
        <taxon>Bacillati</taxon>
        <taxon>Actinomycetota</taxon>
        <taxon>Actinomycetes</taxon>
        <taxon>Mycobacteriales</taxon>
        <taxon>Mycobacteriaceae</taxon>
        <taxon>Mycolicibacterium</taxon>
    </lineage>
</organism>
<feature type="transmembrane region" description="Helical" evidence="7">
    <location>
        <begin position="149"/>
        <end position="166"/>
    </location>
</feature>
<dbReference type="AlphaFoldDB" id="A0A255D9A5"/>
<dbReference type="GO" id="GO:0016020">
    <property type="term" value="C:membrane"/>
    <property type="evidence" value="ECO:0007669"/>
    <property type="project" value="UniProtKB-SubCell"/>
</dbReference>
<dbReference type="Proteomes" id="UP000216063">
    <property type="component" value="Unassembled WGS sequence"/>
</dbReference>
<feature type="transmembrane region" description="Helical" evidence="7">
    <location>
        <begin position="259"/>
        <end position="281"/>
    </location>
</feature>